<keyword evidence="1" id="KW-0614">Plasmid</keyword>
<name>A0A1Y1B9J7_VIBPH</name>
<protein>
    <submittedName>
        <fullName evidence="1">Transposase</fullName>
    </submittedName>
</protein>
<geneLocation type="plasmid" evidence="1">
    <name>pVP2HP</name>
</geneLocation>
<geneLocation type="plasmid" evidence="2">
    <name>pVPE61b</name>
</geneLocation>
<reference evidence="1" key="1">
    <citation type="journal article" date="2017" name="Infect. Genet. Evol.">
        <title>Plasmid dynamics in Vibrio parahaemolyticus strains related to shrimp Acute Hepatopancreatic Necrosis Syndrome (AHPNS).</title>
        <authorList>
            <person name="Theethakaew C."/>
            <person name="Nakamura S."/>
            <person name="Motooka D."/>
            <person name="Matsuda S."/>
            <person name="Kodama T."/>
            <person name="Chonsin K."/>
            <person name="Suthienkul O."/>
            <person name="Iida T."/>
        </authorList>
    </citation>
    <scope>NUCLEOTIDE SEQUENCE</scope>
    <source>
        <strain evidence="1">VPE61</strain>
        <plasmid evidence="1">pVP2HP</plasmid>
        <plasmid evidence="2">pVPE61b</plasmid>
    </source>
</reference>
<dbReference type="EMBL" id="AP014861">
    <property type="protein sequence ID" value="BAX57069.1"/>
    <property type="molecule type" value="Genomic_DNA"/>
</dbReference>
<evidence type="ECO:0000313" key="1">
    <source>
        <dbReference type="EMBL" id="BAX56804.1"/>
    </source>
</evidence>
<accession>A0A1Y1B9J7</accession>
<dbReference type="EMBL" id="AP014859">
    <property type="protein sequence ID" value="BAX56804.1"/>
    <property type="molecule type" value="Genomic_DNA"/>
</dbReference>
<evidence type="ECO:0000313" key="2">
    <source>
        <dbReference type="EMBL" id="BAX57069.1"/>
    </source>
</evidence>
<dbReference type="AlphaFoldDB" id="A0A1Y1B9J7"/>
<organism evidence="1">
    <name type="scientific">Vibrio parahaemolyticus</name>
    <dbReference type="NCBI Taxonomy" id="670"/>
    <lineage>
        <taxon>Bacteria</taxon>
        <taxon>Pseudomonadati</taxon>
        <taxon>Pseudomonadota</taxon>
        <taxon>Gammaproteobacteria</taxon>
        <taxon>Vibrionales</taxon>
        <taxon>Vibrionaceae</taxon>
        <taxon>Vibrio</taxon>
    </lineage>
</organism>
<sequence length="55" mass="6303">MFRWATKPLDGSKSNHAALNALNMQLWLTGYFMLSLVESGHKISEQHRRAEFLLG</sequence>
<proteinExistence type="predicted"/>